<protein>
    <recommendedName>
        <fullName evidence="2">DUF3179 domain-containing protein</fullName>
    </recommendedName>
</protein>
<feature type="non-terminal residue" evidence="1">
    <location>
        <position position="263"/>
    </location>
</feature>
<dbReference type="EMBL" id="UINC01175758">
    <property type="protein sequence ID" value="SVD82551.1"/>
    <property type="molecule type" value="Genomic_DNA"/>
</dbReference>
<evidence type="ECO:0000313" key="1">
    <source>
        <dbReference type="EMBL" id="SVD82551.1"/>
    </source>
</evidence>
<sequence length="263" mass="28012">VFIDDRPDATEGQICPRGGIPALDQPAVTDAEGGSWYPDDDLVFGIVIGRQARAYPKNIMEVHEMVNDTLGGRQIAIPYCTLCLSAQAYFTDDVGGFRPLLRTSGLLSRSNKFMYDVTTFSAVDTFTGEAISGPLFDAGVRLNQTTVVTSTWAAWRAAHPNTTIIAEDGGIGRSYPRNPLRGRDDAGPIFPVGDVDPRLSVHDVVLGVVATDGTPVAFPTAATRLALEAGEEVMLAGVTLQSDAGGLRAFIDGAESPAHEAFW</sequence>
<dbReference type="AlphaFoldDB" id="A0A382YHW2"/>
<organism evidence="1">
    <name type="scientific">marine metagenome</name>
    <dbReference type="NCBI Taxonomy" id="408172"/>
    <lineage>
        <taxon>unclassified sequences</taxon>
        <taxon>metagenomes</taxon>
        <taxon>ecological metagenomes</taxon>
    </lineage>
</organism>
<gene>
    <name evidence="1" type="ORF">METZ01_LOCUS435405</name>
</gene>
<reference evidence="1" key="1">
    <citation type="submission" date="2018-05" db="EMBL/GenBank/DDBJ databases">
        <authorList>
            <person name="Lanie J.A."/>
            <person name="Ng W.-L."/>
            <person name="Kazmierczak K.M."/>
            <person name="Andrzejewski T.M."/>
            <person name="Davidsen T.M."/>
            <person name="Wayne K.J."/>
            <person name="Tettelin H."/>
            <person name="Glass J.I."/>
            <person name="Rusch D."/>
            <person name="Podicherti R."/>
            <person name="Tsui H.-C.T."/>
            <person name="Winkler M.E."/>
        </authorList>
    </citation>
    <scope>NUCLEOTIDE SEQUENCE</scope>
</reference>
<name>A0A382YHW2_9ZZZZ</name>
<dbReference type="InterPro" id="IPR021516">
    <property type="entry name" value="DUF3179"/>
</dbReference>
<dbReference type="Pfam" id="PF11376">
    <property type="entry name" value="DUF3179"/>
    <property type="match status" value="1"/>
</dbReference>
<proteinExistence type="predicted"/>
<accession>A0A382YHW2</accession>
<evidence type="ECO:0008006" key="2">
    <source>
        <dbReference type="Google" id="ProtNLM"/>
    </source>
</evidence>
<feature type="non-terminal residue" evidence="1">
    <location>
        <position position="1"/>
    </location>
</feature>